<accession>A0ABM4B1S4</accession>
<evidence type="ECO:0000313" key="2">
    <source>
        <dbReference type="Proteomes" id="UP001652625"/>
    </source>
</evidence>
<dbReference type="RefSeq" id="XP_065642744.1">
    <property type="nucleotide sequence ID" value="XM_065786672.1"/>
</dbReference>
<name>A0ABM4B1S4_HYDVU</name>
<dbReference type="Pfam" id="PF14529">
    <property type="entry name" value="Exo_endo_phos_2"/>
    <property type="match status" value="1"/>
</dbReference>
<dbReference type="SUPFAM" id="SSF56219">
    <property type="entry name" value="DNase I-like"/>
    <property type="match status" value="1"/>
</dbReference>
<dbReference type="InterPro" id="IPR036691">
    <property type="entry name" value="Endo/exonu/phosph_ase_sf"/>
</dbReference>
<dbReference type="InterPro" id="IPR005135">
    <property type="entry name" value="Endo/exonuclease/phosphatase"/>
</dbReference>
<keyword evidence="2" id="KW-1185">Reference proteome</keyword>
<proteinExistence type="predicted"/>
<dbReference type="Proteomes" id="UP001652625">
    <property type="component" value="Chromosome 01"/>
</dbReference>
<feature type="domain" description="Endonuclease/exonuclease/phosphatase" evidence="1">
    <location>
        <begin position="171"/>
        <end position="283"/>
    </location>
</feature>
<dbReference type="PANTHER" id="PTHR33395:SF22">
    <property type="entry name" value="REVERSE TRANSCRIPTASE DOMAIN-CONTAINING PROTEIN"/>
    <property type="match status" value="1"/>
</dbReference>
<dbReference type="Gene3D" id="3.60.10.10">
    <property type="entry name" value="Endonuclease/exonuclease/phosphatase"/>
    <property type="match status" value="1"/>
</dbReference>
<dbReference type="GeneID" id="136074366"/>
<sequence>MSKINTKDIKIKKLTPLRSKIEGKSAPIILELESKACRNLMLKNAYNNKDKINGIYFNVDMTEAESCRYTNATSLNNKFDLFLLDIASFKPDIYMITETWFNENSVTNVNGYQIIHNNRSNSRSVKTHGDGVAIYVKESFLVYSPNDSFTKNNDIEHIWCILSIKDEQILLGCIYRPPDASEEINNCICKIIEAAKNKIDHNRYSGLLISGDFNYPNIIWKKNNVQNMKKYDKYSTKFVEYINDNYLHQAVISPKYNADLINGNILDLILTEKPERINKIHHNPTLGNTRNGHQILNWKYFVKNTVKNEMSNFGKSGFNYKLGNYTVIKLLMKMIGKPKPWIDREAKKAIRNKTSLWHKLLSNGFKCEKLKVQYFLINKTIKNLVKSKRINYEKKIAKSSKENPKLFYAYVNSNRKIKLGINIITDKNCSLQTNRDNIANILNENFHSVFVIEDPTNFPNITVKTSKILELDIDSVITQDIVRNKLSELNVNKALEADGVSSYVLKKCQNSFCKPLKLLFKRSLKEEQIPLIWKMANCRIMQIGFKNPCITYSMFDAEIQQNNILATSKVERDLGVMMQSNLKWTSHIDNGVGKSNQMLALIKQTFKYFDSNMANKIYTTFVRPHLEFTIQVWCPYLKQDILKLEKVQRRATKLVPAFKKMPYEKRLQLLKLTALEERRLRGYLIFQYKIQNAYEEINWINDSISKVQLKPYNFRSHNQKLTKAYCKSNARYNFFSCRVVNAWNGLPPHIVESITIDQFKNNLNKSDYCKNYLLNTK</sequence>
<gene>
    <name evidence="3" type="primary">LOC136074366</name>
</gene>
<organism evidence="2 3">
    <name type="scientific">Hydra vulgaris</name>
    <name type="common">Hydra</name>
    <name type="synonym">Hydra attenuata</name>
    <dbReference type="NCBI Taxonomy" id="6087"/>
    <lineage>
        <taxon>Eukaryota</taxon>
        <taxon>Metazoa</taxon>
        <taxon>Cnidaria</taxon>
        <taxon>Hydrozoa</taxon>
        <taxon>Hydroidolina</taxon>
        <taxon>Anthoathecata</taxon>
        <taxon>Aplanulata</taxon>
        <taxon>Hydridae</taxon>
        <taxon>Hydra</taxon>
    </lineage>
</organism>
<evidence type="ECO:0000313" key="3">
    <source>
        <dbReference type="RefSeq" id="XP_065642744.1"/>
    </source>
</evidence>
<reference evidence="3" key="2">
    <citation type="submission" date="2025-08" db="UniProtKB">
        <authorList>
            <consortium name="RefSeq"/>
        </authorList>
    </citation>
    <scope>IDENTIFICATION</scope>
</reference>
<protein>
    <submittedName>
        <fullName evidence="3">Uncharacterized protein LOC136074366</fullName>
    </submittedName>
</protein>
<evidence type="ECO:0000259" key="1">
    <source>
        <dbReference type="Pfam" id="PF14529"/>
    </source>
</evidence>
<dbReference type="PANTHER" id="PTHR33395">
    <property type="entry name" value="TRANSCRIPTASE, PUTATIVE-RELATED-RELATED"/>
    <property type="match status" value="1"/>
</dbReference>
<reference evidence="2" key="1">
    <citation type="submission" date="2025-05" db="UniProtKB">
        <authorList>
            <consortium name="RefSeq"/>
        </authorList>
    </citation>
    <scope>NUCLEOTIDE SEQUENCE [LARGE SCALE GENOMIC DNA]</scope>
</reference>